<dbReference type="InterPro" id="IPR008928">
    <property type="entry name" value="6-hairpin_glycosidase_sf"/>
</dbReference>
<dbReference type="RefSeq" id="WP_254089047.1">
    <property type="nucleotide sequence ID" value="NZ_JAHESC010000004.1"/>
</dbReference>
<dbReference type="SUPFAM" id="SSF48208">
    <property type="entry name" value="Six-hairpin glycosidases"/>
    <property type="match status" value="1"/>
</dbReference>
<dbReference type="AlphaFoldDB" id="A0AAP2D7C3"/>
<proteinExistence type="predicted"/>
<dbReference type="GO" id="GO:0016787">
    <property type="term" value="F:hydrolase activity"/>
    <property type="evidence" value="ECO:0007669"/>
    <property type="project" value="UniProtKB-KW"/>
</dbReference>
<evidence type="ECO:0000256" key="1">
    <source>
        <dbReference type="ARBA" id="ARBA00022801"/>
    </source>
</evidence>
<organism evidence="2 3">
    <name type="scientific">Dawidia soli</name>
    <dbReference type="NCBI Taxonomy" id="2782352"/>
    <lineage>
        <taxon>Bacteria</taxon>
        <taxon>Pseudomonadati</taxon>
        <taxon>Bacteroidota</taxon>
        <taxon>Cytophagia</taxon>
        <taxon>Cytophagales</taxon>
        <taxon>Chryseotaleaceae</taxon>
        <taxon>Dawidia</taxon>
    </lineage>
</organism>
<dbReference type="InterPro" id="IPR010905">
    <property type="entry name" value="Glyco_hydro_88"/>
</dbReference>
<gene>
    <name evidence="2" type="ORF">KK078_04470</name>
</gene>
<evidence type="ECO:0000313" key="3">
    <source>
        <dbReference type="Proteomes" id="UP001319180"/>
    </source>
</evidence>
<dbReference type="PANTHER" id="PTHR33886">
    <property type="entry name" value="UNSATURATED RHAMNOGALACTURONAN HYDROLASE (EUROFUNG)"/>
    <property type="match status" value="1"/>
</dbReference>
<dbReference type="PANTHER" id="PTHR33886:SF8">
    <property type="entry name" value="UNSATURATED RHAMNOGALACTURONAN HYDROLASE (EUROFUNG)"/>
    <property type="match status" value="1"/>
</dbReference>
<dbReference type="Proteomes" id="UP001319180">
    <property type="component" value="Unassembled WGS sequence"/>
</dbReference>
<reference evidence="2 3" key="1">
    <citation type="submission" date="2021-05" db="EMBL/GenBank/DDBJ databases">
        <title>A Polyphasic approach of four new species of the genus Ohtaekwangia: Ohtaekwangia histidinii sp. nov., Ohtaekwangia cretensis sp. nov., Ohtaekwangia indiensis sp. nov., Ohtaekwangia reichenbachii sp. nov. from diverse environment.</title>
        <authorList>
            <person name="Octaviana S."/>
        </authorList>
    </citation>
    <scope>NUCLEOTIDE SEQUENCE [LARGE SCALE GENOMIC DNA]</scope>
    <source>
        <strain evidence="2 3">PWU37</strain>
    </source>
</reference>
<keyword evidence="3" id="KW-1185">Reference proteome</keyword>
<accession>A0AAP2D7C3</accession>
<protein>
    <submittedName>
        <fullName evidence="2">Glycoside hydrolase family 88 protein</fullName>
    </submittedName>
</protein>
<evidence type="ECO:0000313" key="2">
    <source>
        <dbReference type="EMBL" id="MBT1685795.1"/>
    </source>
</evidence>
<dbReference type="Gene3D" id="1.50.10.10">
    <property type="match status" value="1"/>
</dbReference>
<name>A0AAP2D7C3_9BACT</name>
<dbReference type="EMBL" id="JAHESC010000004">
    <property type="protein sequence ID" value="MBT1685795.1"/>
    <property type="molecule type" value="Genomic_DNA"/>
</dbReference>
<keyword evidence="1 2" id="KW-0378">Hydrolase</keyword>
<dbReference type="InterPro" id="IPR012341">
    <property type="entry name" value="6hp_glycosidase-like_sf"/>
</dbReference>
<dbReference type="GO" id="GO:0005975">
    <property type="term" value="P:carbohydrate metabolic process"/>
    <property type="evidence" value="ECO:0007669"/>
    <property type="project" value="InterPro"/>
</dbReference>
<dbReference type="Pfam" id="PF07470">
    <property type="entry name" value="Glyco_hydro_88"/>
    <property type="match status" value="1"/>
</dbReference>
<comment type="caution">
    <text evidence="2">The sequence shown here is derived from an EMBL/GenBank/DDBJ whole genome shotgun (WGS) entry which is preliminary data.</text>
</comment>
<sequence>MRATWIAGICLVSICCKAQEKGWGQRMAATIMATHPDTLTVKPYVTHGKETANTKPRRPANWNYEQGVTLKGFDDLWRYTGDKVYFQYMKKMMDAFVRADGTIRTYDLVEYNIDHITPGRILLTLYQETHEEKYKKAVDQLREQLQWQPRTKEGGFWHKHRYPYQMWLDGLYMGGPFYAEYTKVFKRDRDFDDVANQFIWMEAHARDARTGLLYHAWDESKKQRWANPTTGQSPEFWGRAMGWYMMALVDMLDYLPANHPKRKDVIAILQRLSTALEKYQDESGVWYQIIDKPTVAGNYREASASCMFVYAIAKGTRLGYLDKRFNAVARKGYDGLLKNFIEKDADGLIHLTKTCSGAGLGGSPYRDGSFAYYIGEPLRVDDLKGVGPFIQASIELERMTP</sequence>
<dbReference type="InterPro" id="IPR052043">
    <property type="entry name" value="PolySaccharide_Degr_Enz"/>
</dbReference>